<accession>A0ABR7T146</accession>
<comment type="caution">
    <text evidence="1">The sequence shown here is derived from an EMBL/GenBank/DDBJ whole genome shotgun (WGS) entry which is preliminary data.</text>
</comment>
<reference evidence="1 2" key="1">
    <citation type="submission" date="2020-07" db="EMBL/GenBank/DDBJ databases">
        <title>Draft whole-genome sequence of Heliobacterium chlorum DSM 3682, type strain.</title>
        <authorList>
            <person name="Kyndt J.A."/>
            <person name="Meyer T.E."/>
            <person name="Imhoff J.F."/>
        </authorList>
    </citation>
    <scope>NUCLEOTIDE SEQUENCE [LARGE SCALE GENOMIC DNA]</scope>
    <source>
        <strain evidence="1 2">DSM 3682</strain>
    </source>
</reference>
<dbReference type="RefSeq" id="WP_188038850.1">
    <property type="nucleotide sequence ID" value="NZ_JACVHF010000002.1"/>
</dbReference>
<evidence type="ECO:0008006" key="3">
    <source>
        <dbReference type="Google" id="ProtNLM"/>
    </source>
</evidence>
<dbReference type="Proteomes" id="UP000617402">
    <property type="component" value="Unassembled WGS sequence"/>
</dbReference>
<keyword evidence="2" id="KW-1185">Reference proteome</keyword>
<name>A0ABR7T146_HELCL</name>
<sequence>MQDSIWLYRIYEEAKEFDLGLVQDIFVKEKPTSRMRLSRVRPKSIIIENPPVSIDLGPVEISFRGKNYTCHVLARVYDLGVIGLILRIMLPDDLTYEQLLDLSVALYTQEELESLFHKWLDKVTSILSGAMEPLQEGKVEEDFTLFFFRRWRDEWDPVPILLAEREPVSPKLRHDTLKNSFSYGTKDVTILTWDSALVVDAEGSTDIPELVEFALTQLVELRYFDRLLSGEMKRMYDDIERADKDSWYSRLRQYRQIMKSQMALAIDINEVTEKIQNSIKVTEDIFYARVYGAAHSILRTSVWMDSIRHKLKVIEGNYSMLNDEVINHRGVLLELAIILLIVFEVLMGIGEKLF</sequence>
<evidence type="ECO:0000313" key="2">
    <source>
        <dbReference type="Proteomes" id="UP000617402"/>
    </source>
</evidence>
<proteinExistence type="predicted"/>
<organism evidence="1 2">
    <name type="scientific">Heliobacterium chlorum</name>
    <dbReference type="NCBI Taxonomy" id="2698"/>
    <lineage>
        <taxon>Bacteria</taxon>
        <taxon>Bacillati</taxon>
        <taxon>Bacillota</taxon>
        <taxon>Clostridia</taxon>
        <taxon>Eubacteriales</taxon>
        <taxon>Heliobacteriaceae</taxon>
        <taxon>Heliobacterium</taxon>
    </lineage>
</organism>
<gene>
    <name evidence="1" type="ORF">H1S01_04200</name>
</gene>
<evidence type="ECO:0000313" key="1">
    <source>
        <dbReference type="EMBL" id="MBC9783713.1"/>
    </source>
</evidence>
<dbReference type="EMBL" id="JACVHF010000002">
    <property type="protein sequence ID" value="MBC9783713.1"/>
    <property type="molecule type" value="Genomic_DNA"/>
</dbReference>
<protein>
    <recommendedName>
        <fullName evidence="3">DUF155 domain-containing protein</fullName>
    </recommendedName>
</protein>